<keyword evidence="3" id="KW-1185">Reference proteome</keyword>
<dbReference type="EMBL" id="WTPX01000119">
    <property type="protein sequence ID" value="NNJ27074.1"/>
    <property type="molecule type" value="Genomic_DNA"/>
</dbReference>
<dbReference type="Pfam" id="PF13472">
    <property type="entry name" value="Lipase_GDSL_2"/>
    <property type="match status" value="1"/>
</dbReference>
<evidence type="ECO:0000313" key="3">
    <source>
        <dbReference type="Proteomes" id="UP000609651"/>
    </source>
</evidence>
<evidence type="ECO:0000259" key="1">
    <source>
        <dbReference type="Pfam" id="PF13472"/>
    </source>
</evidence>
<dbReference type="Gene3D" id="3.40.50.1110">
    <property type="entry name" value="SGNH hydrolase"/>
    <property type="match status" value="1"/>
</dbReference>
<dbReference type="SUPFAM" id="SSF52266">
    <property type="entry name" value="SGNH hydrolase"/>
    <property type="match status" value="1"/>
</dbReference>
<dbReference type="PANTHER" id="PTHR34407:SF1">
    <property type="entry name" value="SGNH HYDROLASE-TYPE ESTERASE DOMAIN-CONTAINING PROTEIN"/>
    <property type="match status" value="1"/>
</dbReference>
<sequence length="422" mass="44718">MTPLLIALLSVAPAGDPAVDADPAWLHVRGGLPQFQAALKGDDPVRVVFFGGSITEGNGYRPLVEAKLRATYPNVEFDFHNAGVSSTGSTTGVFRYLDAATGDGKWWRGMGSPEPIPLAADLVIAEAAVNDDQDERLPAADAGWGMEGIARHVHVFSDKPSLMFVHFVNPSILEAFRAGKRPVSIAAHERVAEHYAVPSVNVAQEVARRIDEGTLTWKEYGGTHPGPPGHELAAEMIVTAIERSLQQQPEGASTEEPLRDDALDMALTVPGENAINAVWGITADDAWTVGVPDWDALKGSVRGRFQDLKLLHTDDAGAVLTFAGLSPAVGLYVLAGPDAGAVEVSVPGEEPKIVQLYHEHSKGLHYPRTVLLYRSDEPAAGPVTVKVVQGDHGGTAVRIVGVGLGFITRDVVSGGDAEPDTP</sequence>
<accession>A0ABX1VG43</accession>
<dbReference type="InterPro" id="IPR013830">
    <property type="entry name" value="SGNH_hydro"/>
</dbReference>
<evidence type="ECO:0000313" key="2">
    <source>
        <dbReference type="EMBL" id="NNJ27074.1"/>
    </source>
</evidence>
<gene>
    <name evidence="2" type="ORF">LzC2_31710</name>
</gene>
<reference evidence="2 3" key="1">
    <citation type="journal article" date="2020" name="Syst. Appl. Microbiol.">
        <title>Alienimonas chondri sp. nov., a novel planctomycete isolated from the biofilm of the red alga Chondrus crispus.</title>
        <authorList>
            <person name="Vitorino I."/>
            <person name="Albuquerque L."/>
            <person name="Wiegand S."/>
            <person name="Kallscheuer N."/>
            <person name="da Costa M.S."/>
            <person name="Lobo-da-Cunha A."/>
            <person name="Jogler C."/>
            <person name="Lage O.M."/>
        </authorList>
    </citation>
    <scope>NUCLEOTIDE SEQUENCE [LARGE SCALE GENOMIC DNA]</scope>
    <source>
        <strain evidence="2 3">LzC2</strain>
    </source>
</reference>
<dbReference type="RefSeq" id="WP_171188744.1">
    <property type="nucleotide sequence ID" value="NZ_WTPX01000119.1"/>
</dbReference>
<dbReference type="Proteomes" id="UP000609651">
    <property type="component" value="Unassembled WGS sequence"/>
</dbReference>
<comment type="caution">
    <text evidence="2">The sequence shown here is derived from an EMBL/GenBank/DDBJ whole genome shotgun (WGS) entry which is preliminary data.</text>
</comment>
<proteinExistence type="predicted"/>
<protein>
    <recommendedName>
        <fullName evidence="1">SGNH hydrolase-type esterase domain-containing protein</fullName>
    </recommendedName>
</protein>
<feature type="domain" description="SGNH hydrolase-type esterase" evidence="1">
    <location>
        <begin position="49"/>
        <end position="232"/>
    </location>
</feature>
<name>A0ABX1VG43_9PLAN</name>
<dbReference type="PANTHER" id="PTHR34407">
    <property type="entry name" value="EXPRESSED PROTEIN"/>
    <property type="match status" value="1"/>
</dbReference>
<dbReference type="InterPro" id="IPR036514">
    <property type="entry name" value="SGNH_hydro_sf"/>
</dbReference>
<dbReference type="CDD" id="cd00229">
    <property type="entry name" value="SGNH_hydrolase"/>
    <property type="match status" value="1"/>
</dbReference>
<organism evidence="2 3">
    <name type="scientific">Alienimonas chondri</name>
    <dbReference type="NCBI Taxonomy" id="2681879"/>
    <lineage>
        <taxon>Bacteria</taxon>
        <taxon>Pseudomonadati</taxon>
        <taxon>Planctomycetota</taxon>
        <taxon>Planctomycetia</taxon>
        <taxon>Planctomycetales</taxon>
        <taxon>Planctomycetaceae</taxon>
        <taxon>Alienimonas</taxon>
    </lineage>
</organism>